<dbReference type="PANTHER" id="PTHR22916">
    <property type="entry name" value="GLYCOSYLTRANSFERASE"/>
    <property type="match status" value="1"/>
</dbReference>
<evidence type="ECO:0000256" key="2">
    <source>
        <dbReference type="ARBA" id="ARBA00022679"/>
    </source>
</evidence>
<dbReference type="PANTHER" id="PTHR22916:SF51">
    <property type="entry name" value="GLYCOSYLTRANSFERASE EPSH-RELATED"/>
    <property type="match status" value="1"/>
</dbReference>
<evidence type="ECO:0000313" key="4">
    <source>
        <dbReference type="EMBL" id="MBA6153570.1"/>
    </source>
</evidence>
<dbReference type="GO" id="GO:0016758">
    <property type="term" value="F:hexosyltransferase activity"/>
    <property type="evidence" value="ECO:0007669"/>
    <property type="project" value="UniProtKB-ARBA"/>
</dbReference>
<accession>A0A7W2M6G2</accession>
<sequence length="336" mass="39389">MEPLISIIIPIYNVEKYLNECIDSVINQTYKNLEIILINDGSPDKCGPICDQYKLKDDRIIVIHQKNKGLSGARNSGLEVASGDYIGFVDSDDWIGEKMYEVMLNLLLKYDLDIIECEANQTNHEIDYKTGSYDVAIENSFKALHRIIKNSSFPVWRRLYKKEIIKDSRFVLNKTSEDVYFMIDNIPKTNKMGYYGFPFYNYRANPTSIMRSPYNLTRLDDSISAALYLKNELVSFISNNKKNEQGVKQKELLLVVQNFILDQLIYHYKMLNYYPEVDPKHTNRKKVKNLIDKNYFNSKNHSPYIKFAKFLPEQLFKFLIDSNKIRHKALKSNQFT</sequence>
<keyword evidence="1" id="KW-0328">Glycosyltransferase</keyword>
<protein>
    <submittedName>
        <fullName evidence="4">Glycosyltransferase</fullName>
    </submittedName>
</protein>
<organism evidence="4 5">
    <name type="scientific">Gelidibacter maritimus</name>
    <dbReference type="NCBI Taxonomy" id="2761487"/>
    <lineage>
        <taxon>Bacteria</taxon>
        <taxon>Pseudomonadati</taxon>
        <taxon>Bacteroidota</taxon>
        <taxon>Flavobacteriia</taxon>
        <taxon>Flavobacteriales</taxon>
        <taxon>Flavobacteriaceae</taxon>
        <taxon>Gelidibacter</taxon>
    </lineage>
</organism>
<dbReference type="CDD" id="cd00761">
    <property type="entry name" value="Glyco_tranf_GTA_type"/>
    <property type="match status" value="1"/>
</dbReference>
<feature type="domain" description="Glycosyltransferase 2-like" evidence="3">
    <location>
        <begin position="6"/>
        <end position="134"/>
    </location>
</feature>
<comment type="caution">
    <text evidence="4">The sequence shown here is derived from an EMBL/GenBank/DDBJ whole genome shotgun (WGS) entry which is preliminary data.</text>
</comment>
<gene>
    <name evidence="4" type="ORF">H3Z82_12620</name>
</gene>
<evidence type="ECO:0000259" key="3">
    <source>
        <dbReference type="Pfam" id="PF00535"/>
    </source>
</evidence>
<reference evidence="4 5" key="1">
    <citation type="submission" date="2020-07" db="EMBL/GenBank/DDBJ databases">
        <title>Bacterium isolated from marine sediment.</title>
        <authorList>
            <person name="Shang D."/>
        </authorList>
    </citation>
    <scope>NUCLEOTIDE SEQUENCE [LARGE SCALE GENOMIC DNA]</scope>
    <source>
        <strain evidence="4 5">F6074</strain>
    </source>
</reference>
<evidence type="ECO:0000256" key="1">
    <source>
        <dbReference type="ARBA" id="ARBA00022676"/>
    </source>
</evidence>
<dbReference type="RefSeq" id="WP_182205870.1">
    <property type="nucleotide sequence ID" value="NZ_JACGLT010000010.1"/>
</dbReference>
<name>A0A7W2M6G2_9FLAO</name>
<dbReference type="AlphaFoldDB" id="A0A7W2M6G2"/>
<proteinExistence type="predicted"/>
<dbReference type="InterPro" id="IPR029044">
    <property type="entry name" value="Nucleotide-diphossugar_trans"/>
</dbReference>
<dbReference type="Gene3D" id="3.90.550.10">
    <property type="entry name" value="Spore Coat Polysaccharide Biosynthesis Protein SpsA, Chain A"/>
    <property type="match status" value="1"/>
</dbReference>
<dbReference type="Proteomes" id="UP000541857">
    <property type="component" value="Unassembled WGS sequence"/>
</dbReference>
<dbReference type="InterPro" id="IPR001173">
    <property type="entry name" value="Glyco_trans_2-like"/>
</dbReference>
<keyword evidence="2 4" id="KW-0808">Transferase</keyword>
<keyword evidence="5" id="KW-1185">Reference proteome</keyword>
<dbReference type="EMBL" id="JACGLT010000010">
    <property type="protein sequence ID" value="MBA6153570.1"/>
    <property type="molecule type" value="Genomic_DNA"/>
</dbReference>
<dbReference type="Pfam" id="PF00535">
    <property type="entry name" value="Glycos_transf_2"/>
    <property type="match status" value="1"/>
</dbReference>
<evidence type="ECO:0000313" key="5">
    <source>
        <dbReference type="Proteomes" id="UP000541857"/>
    </source>
</evidence>
<dbReference type="SUPFAM" id="SSF53448">
    <property type="entry name" value="Nucleotide-diphospho-sugar transferases"/>
    <property type="match status" value="1"/>
</dbReference>